<comment type="caution">
    <text evidence="2">The sequence shown here is derived from an EMBL/GenBank/DDBJ whole genome shotgun (WGS) entry which is preliminary data.</text>
</comment>
<accession>A0A8J3QLT8</accession>
<proteinExistence type="predicted"/>
<dbReference type="Proteomes" id="UP000612899">
    <property type="component" value="Unassembled WGS sequence"/>
</dbReference>
<feature type="transmembrane region" description="Helical" evidence="1">
    <location>
        <begin position="206"/>
        <end position="224"/>
    </location>
</feature>
<reference evidence="2" key="1">
    <citation type="submission" date="2021-01" db="EMBL/GenBank/DDBJ databases">
        <title>Whole genome shotgun sequence of Rhizocola hellebori NBRC 109834.</title>
        <authorList>
            <person name="Komaki H."/>
            <person name="Tamura T."/>
        </authorList>
    </citation>
    <scope>NUCLEOTIDE SEQUENCE</scope>
    <source>
        <strain evidence="2">NBRC 109834</strain>
    </source>
</reference>
<keyword evidence="1" id="KW-0812">Transmembrane</keyword>
<feature type="transmembrane region" description="Helical" evidence="1">
    <location>
        <begin position="118"/>
        <end position="135"/>
    </location>
</feature>
<sequence>MLFAAFVTVVLLPALVNVAANSLPDQWRRYAWIAWPLSIAAFLVLYRFEVRKVSQETSPAPPMPVISGSSASEIEESTPTLQLSAPLELEPEAIGHAVAVAASDHVAIRPSRSATGSIAITLAGAILIFGNRAFVEWVERRAPSGTFGRFLEVLTWPRWSIFPIEGRDVLTDDVRAVSVVVMAVVIFASLGRSASLTRIAALSRGWISTMLAAMSVGFLGSLLADNEMVPHAWAATWPAITWGLCFGILAGLSAAASVPRPR</sequence>
<keyword evidence="1" id="KW-1133">Transmembrane helix</keyword>
<feature type="transmembrane region" description="Helical" evidence="1">
    <location>
        <begin position="176"/>
        <end position="194"/>
    </location>
</feature>
<evidence type="ECO:0000313" key="3">
    <source>
        <dbReference type="Proteomes" id="UP000612899"/>
    </source>
</evidence>
<gene>
    <name evidence="2" type="ORF">Rhe02_98800</name>
</gene>
<keyword evidence="3" id="KW-1185">Reference proteome</keyword>
<feature type="transmembrane region" description="Helical" evidence="1">
    <location>
        <begin position="236"/>
        <end position="258"/>
    </location>
</feature>
<dbReference type="EMBL" id="BONY01000180">
    <property type="protein sequence ID" value="GIH11813.1"/>
    <property type="molecule type" value="Genomic_DNA"/>
</dbReference>
<keyword evidence="1" id="KW-0472">Membrane</keyword>
<name>A0A8J3QLT8_9ACTN</name>
<dbReference type="RefSeq" id="WP_203915538.1">
    <property type="nucleotide sequence ID" value="NZ_BONY01000180.1"/>
</dbReference>
<evidence type="ECO:0000313" key="2">
    <source>
        <dbReference type="EMBL" id="GIH11813.1"/>
    </source>
</evidence>
<evidence type="ECO:0000256" key="1">
    <source>
        <dbReference type="SAM" id="Phobius"/>
    </source>
</evidence>
<feature type="transmembrane region" description="Helical" evidence="1">
    <location>
        <begin position="30"/>
        <end position="48"/>
    </location>
</feature>
<organism evidence="2 3">
    <name type="scientific">Rhizocola hellebori</name>
    <dbReference type="NCBI Taxonomy" id="1392758"/>
    <lineage>
        <taxon>Bacteria</taxon>
        <taxon>Bacillati</taxon>
        <taxon>Actinomycetota</taxon>
        <taxon>Actinomycetes</taxon>
        <taxon>Micromonosporales</taxon>
        <taxon>Micromonosporaceae</taxon>
        <taxon>Rhizocola</taxon>
    </lineage>
</organism>
<dbReference type="AlphaFoldDB" id="A0A8J3QLT8"/>
<protein>
    <submittedName>
        <fullName evidence="2">Uncharacterized protein</fullName>
    </submittedName>
</protein>